<feature type="region of interest" description="Disordered" evidence="1">
    <location>
        <begin position="190"/>
        <end position="220"/>
    </location>
</feature>
<evidence type="ECO:0000256" key="1">
    <source>
        <dbReference type="SAM" id="MobiDB-lite"/>
    </source>
</evidence>
<feature type="compositionally biased region" description="Basic and acidic residues" evidence="1">
    <location>
        <begin position="610"/>
        <end position="636"/>
    </location>
</feature>
<evidence type="ECO:0000313" key="3">
    <source>
        <dbReference type="Proteomes" id="UP000192578"/>
    </source>
</evidence>
<feature type="region of interest" description="Disordered" evidence="1">
    <location>
        <begin position="522"/>
        <end position="691"/>
    </location>
</feature>
<reference evidence="3" key="1">
    <citation type="submission" date="2017-01" db="EMBL/GenBank/DDBJ databases">
        <title>Comparative genomics of anhydrobiosis in the tardigrade Hypsibius dujardini.</title>
        <authorList>
            <person name="Yoshida Y."/>
            <person name="Koutsovoulos G."/>
            <person name="Laetsch D."/>
            <person name="Stevens L."/>
            <person name="Kumar S."/>
            <person name="Horikawa D."/>
            <person name="Ishino K."/>
            <person name="Komine S."/>
            <person name="Tomita M."/>
            <person name="Blaxter M."/>
            <person name="Arakawa K."/>
        </authorList>
    </citation>
    <scope>NUCLEOTIDE SEQUENCE [LARGE SCALE GENOMIC DNA]</scope>
    <source>
        <strain evidence="3">Z151</strain>
    </source>
</reference>
<evidence type="ECO:0000313" key="2">
    <source>
        <dbReference type="EMBL" id="OWA51261.1"/>
    </source>
</evidence>
<gene>
    <name evidence="2" type="ORF">BV898_15753</name>
</gene>
<feature type="compositionally biased region" description="Pro residues" evidence="1">
    <location>
        <begin position="143"/>
        <end position="154"/>
    </location>
</feature>
<sequence length="786" mass="86958">MAAAAQSKSLLSDQENQKLRFNLTVAQRKIADYENRFKAGPIPPGIPQPTPGLADELTACRREVVILTVDKTRLSQQLSAQTTACEELRNRLAQRDKDVGGTRDVTKFAAIDTKLKQITGPSPRGTGSGGQPETQQESRQKALPPPPPPPPAPSTPKQDKKGGVGGPTPNQTVGKDFLVTPTPVMSKLQQVTQRMTPGTSTSASCSEGSVDTGAPLRQHKGMPELEPTGDMIFPNEDDPWLVVAKQLRVIRVLFSSDLKFQKYCLGQPRYTLAGSIPYFQPHCGAYAFTLLYNDVKAVCDGHKANRYSIVKRELSTPMLDGRPNKEQIRFVRAFTYIGTHPQNVGPRPTRSSFTEQVSQRQDAVIMLANMAETVAVWLQLFGKQAVLDIELIIKASQYVASDAATETKPPPIPGEVFQRNPTQTDVEQFNLQGGTTKEYLPLLTFKRPSMKEIGHYFKFWGKVIHAVLKHGVPRDKKAESTDLRINSTTGTDMPELAKILRPARADYQPIKYEPWTDIPEMENWATGSKNDHDDHDDGDDEVHQSEAGGDTHAASDDDDTSNASDCSQQPRPDGKRRLSDILNRIICRSGDSSSGEEEELEEQDTSSSDESIKSIKTKEKAVKAKLKKGADPDRVLRKPMKKRVSAYNTTGRSRPKKREDPKSSGEEEQHQTTSGKPKRTTREHFGEPAAPSWVTAVVPRFSTGGRVSTQHIHLDELFGDHEGLTEVQRRLLAVQQGKQYIPRAARIYISCRALCDFYPRGVVYTPGTPLVTGNIKLSSNGPRRGR</sequence>
<feature type="region of interest" description="Disordered" evidence="1">
    <location>
        <begin position="112"/>
        <end position="177"/>
    </location>
</feature>
<dbReference type="EMBL" id="MTYJ01000219">
    <property type="protein sequence ID" value="OWA51261.1"/>
    <property type="molecule type" value="Genomic_DNA"/>
</dbReference>
<feature type="compositionally biased region" description="Basic and acidic residues" evidence="1">
    <location>
        <begin position="657"/>
        <end position="670"/>
    </location>
</feature>
<proteinExistence type="predicted"/>
<dbReference type="Proteomes" id="UP000192578">
    <property type="component" value="Unassembled WGS sequence"/>
</dbReference>
<accession>A0A9X6RL25</accession>
<feature type="compositionally biased region" description="Polar residues" evidence="1">
    <location>
        <begin position="190"/>
        <end position="209"/>
    </location>
</feature>
<feature type="compositionally biased region" description="Acidic residues" evidence="1">
    <location>
        <begin position="594"/>
        <end position="604"/>
    </location>
</feature>
<name>A0A9X6RL25_HYPEX</name>
<organism evidence="2 3">
    <name type="scientific">Hypsibius exemplaris</name>
    <name type="common">Freshwater tardigrade</name>
    <dbReference type="NCBI Taxonomy" id="2072580"/>
    <lineage>
        <taxon>Eukaryota</taxon>
        <taxon>Metazoa</taxon>
        <taxon>Ecdysozoa</taxon>
        <taxon>Tardigrada</taxon>
        <taxon>Eutardigrada</taxon>
        <taxon>Parachela</taxon>
        <taxon>Hypsibioidea</taxon>
        <taxon>Hypsibiidae</taxon>
        <taxon>Hypsibius</taxon>
    </lineage>
</organism>
<dbReference type="AlphaFoldDB" id="A0A9X6RL25"/>
<keyword evidence="3" id="KW-1185">Reference proteome</keyword>
<protein>
    <submittedName>
        <fullName evidence="2">Uncharacterized protein</fullName>
    </submittedName>
</protein>
<comment type="caution">
    <text evidence="2">The sequence shown here is derived from an EMBL/GenBank/DDBJ whole genome shotgun (WGS) entry which is preliminary data.</text>
</comment>